<gene>
    <name evidence="2" type="ORF">SMAR0320_LOCUS20453</name>
</gene>
<feature type="compositionally biased region" description="Low complexity" evidence="1">
    <location>
        <begin position="231"/>
        <end position="252"/>
    </location>
</feature>
<proteinExistence type="predicted"/>
<feature type="region of interest" description="Disordered" evidence="1">
    <location>
        <begin position="553"/>
        <end position="597"/>
    </location>
</feature>
<feature type="region of interest" description="Disordered" evidence="1">
    <location>
        <begin position="460"/>
        <end position="482"/>
    </location>
</feature>
<name>A0A7S2M649_9STRA</name>
<dbReference type="AlphaFoldDB" id="A0A7S2M649"/>
<reference evidence="2" key="1">
    <citation type="submission" date="2021-01" db="EMBL/GenBank/DDBJ databases">
        <authorList>
            <person name="Corre E."/>
            <person name="Pelletier E."/>
            <person name="Niang G."/>
            <person name="Scheremetjew M."/>
            <person name="Finn R."/>
            <person name="Kale V."/>
            <person name="Holt S."/>
            <person name="Cochrane G."/>
            <person name="Meng A."/>
            <person name="Brown T."/>
            <person name="Cohen L."/>
        </authorList>
    </citation>
    <scope>NUCLEOTIDE SEQUENCE</scope>
    <source>
        <strain evidence="2">SM1012Den-03</strain>
    </source>
</reference>
<feature type="compositionally biased region" description="Polar residues" evidence="1">
    <location>
        <begin position="282"/>
        <end position="314"/>
    </location>
</feature>
<organism evidence="2">
    <name type="scientific">Skeletonema marinoi</name>
    <dbReference type="NCBI Taxonomy" id="267567"/>
    <lineage>
        <taxon>Eukaryota</taxon>
        <taxon>Sar</taxon>
        <taxon>Stramenopiles</taxon>
        <taxon>Ochrophyta</taxon>
        <taxon>Bacillariophyta</taxon>
        <taxon>Coscinodiscophyceae</taxon>
        <taxon>Thalassiosirophycidae</taxon>
        <taxon>Thalassiosirales</taxon>
        <taxon>Skeletonemataceae</taxon>
        <taxon>Skeletonema</taxon>
        <taxon>Skeletonema marinoi-dohrnii complex</taxon>
    </lineage>
</organism>
<accession>A0A7S2M649</accession>
<feature type="compositionally biased region" description="Low complexity" evidence="1">
    <location>
        <begin position="269"/>
        <end position="281"/>
    </location>
</feature>
<feature type="compositionally biased region" description="Polar residues" evidence="1">
    <location>
        <begin position="217"/>
        <end position="229"/>
    </location>
</feature>
<dbReference type="SUPFAM" id="SSF47807">
    <property type="entry name" value="5' to 3' exonuclease, C-terminal subdomain"/>
    <property type="match status" value="1"/>
</dbReference>
<feature type="compositionally biased region" description="Polar residues" evidence="1">
    <location>
        <begin position="349"/>
        <end position="362"/>
    </location>
</feature>
<evidence type="ECO:0000313" key="2">
    <source>
        <dbReference type="EMBL" id="CAD9625791.1"/>
    </source>
</evidence>
<evidence type="ECO:0008006" key="3">
    <source>
        <dbReference type="Google" id="ProtNLM"/>
    </source>
</evidence>
<protein>
    <recommendedName>
        <fullName evidence="3">Exonuclease 1</fullName>
    </recommendedName>
</protein>
<sequence length="597" mass="64929">MFAPIRRTLPLPSSSSGNGRGRSKGAGSEFLSHLRAFANREVSNPGAGVRLFVQACVLSGCDYVANNLSKIGPIGAFKLVKENAHRDPTVRFERILRGAKISADPADKGSDDCDDDVAGDDFLDSLFASTSDDQRKEKYEELLSQSEAVFYYHLVKEVDTDEILPLVAHKSEDDSNSNSVEVGEKFKPCLKRFEPGLTFVGCAAEAMKKSNKPAPPIQQSNGGWMTSSKGRAFNNNSRPANNNQRQAKAAAAIPPPAQKKKTSLDKFLASASAGTKKSSSKPTGMNLSKTGTGNNWSTSKRTHSIQSMAKNNPYKTSTASTDKSTKKKEESNPFVQFVHDDDKPRANKTPVNVRSKGNNKNAASPFFSPNGAAGMNFDYGVPSASKPKAGKKSSHERSSEGTNSTEDNVALEPVELDDNGIEPTLLQANKIEASMVVKHTLFDYDVVTESPPRSRYFNKKGEARRVSSSPPEHFKSNPMSSESVEIIDLSNEENVLNERKPNTPVKTVPRKSSVMNRTFKCPYPDPDSNNRKSTKRKASAILAGFERQKEICEPRKRTSAGGHLLGQKKSIAPKSAVAVTNRSTKPSSLKQFFGGKS</sequence>
<dbReference type="EMBL" id="HBGZ01028769">
    <property type="protein sequence ID" value="CAD9625791.1"/>
    <property type="molecule type" value="Transcribed_RNA"/>
</dbReference>
<dbReference type="InterPro" id="IPR036279">
    <property type="entry name" value="5-3_exonuclease_C_sf"/>
</dbReference>
<dbReference type="Gene3D" id="1.10.150.20">
    <property type="entry name" value="5' to 3' exonuclease, C-terminal subdomain"/>
    <property type="match status" value="1"/>
</dbReference>
<feature type="region of interest" description="Disordered" evidence="1">
    <location>
        <begin position="210"/>
        <end position="367"/>
    </location>
</feature>
<feature type="region of interest" description="Disordered" evidence="1">
    <location>
        <begin position="516"/>
        <end position="537"/>
    </location>
</feature>
<feature type="region of interest" description="Disordered" evidence="1">
    <location>
        <begin position="1"/>
        <end position="26"/>
    </location>
</feature>
<feature type="compositionally biased region" description="Polar residues" evidence="1">
    <location>
        <begin position="578"/>
        <end position="590"/>
    </location>
</feature>
<evidence type="ECO:0000256" key="1">
    <source>
        <dbReference type="SAM" id="MobiDB-lite"/>
    </source>
</evidence>
<feature type="region of interest" description="Disordered" evidence="1">
    <location>
        <begin position="384"/>
        <end position="416"/>
    </location>
</feature>